<keyword evidence="3" id="KW-0967">Endosome</keyword>
<dbReference type="STRING" id="46835.A0A504YGZ6"/>
<dbReference type="InterPro" id="IPR046985">
    <property type="entry name" value="IP5"/>
</dbReference>
<keyword evidence="8" id="KW-1185">Reference proteome</keyword>
<evidence type="ECO:0000256" key="5">
    <source>
        <dbReference type="SAM" id="MobiDB-lite"/>
    </source>
</evidence>
<dbReference type="AlphaFoldDB" id="A0A504YGZ6"/>
<feature type="compositionally biased region" description="Polar residues" evidence="5">
    <location>
        <begin position="356"/>
        <end position="368"/>
    </location>
</feature>
<dbReference type="EMBL" id="SUNJ01009411">
    <property type="protein sequence ID" value="TPP60454.1"/>
    <property type="molecule type" value="Genomic_DNA"/>
</dbReference>
<dbReference type="InterPro" id="IPR048869">
    <property type="entry name" value="OCRL-1_2_ASH"/>
</dbReference>
<feature type="compositionally biased region" description="Low complexity" evidence="5">
    <location>
        <begin position="331"/>
        <end position="340"/>
    </location>
</feature>
<dbReference type="PANTHER" id="PTHR11200:SF300">
    <property type="entry name" value="TYPE II INOSITOL 1,4,5-TRISPHOSPHATE 5-PHOSPHATASE"/>
    <property type="match status" value="1"/>
</dbReference>
<organism evidence="7 8">
    <name type="scientific">Fasciola gigantica</name>
    <name type="common">Giant liver fluke</name>
    <dbReference type="NCBI Taxonomy" id="46835"/>
    <lineage>
        <taxon>Eukaryota</taxon>
        <taxon>Metazoa</taxon>
        <taxon>Spiralia</taxon>
        <taxon>Lophotrochozoa</taxon>
        <taxon>Platyhelminthes</taxon>
        <taxon>Trematoda</taxon>
        <taxon>Digenea</taxon>
        <taxon>Plagiorchiida</taxon>
        <taxon>Echinostomata</taxon>
        <taxon>Echinostomatoidea</taxon>
        <taxon>Fasciolidae</taxon>
        <taxon>Fasciola</taxon>
    </lineage>
</organism>
<dbReference type="GO" id="GO:0030670">
    <property type="term" value="C:phagocytic vesicle membrane"/>
    <property type="evidence" value="ECO:0007669"/>
    <property type="project" value="UniProtKB-SubCell"/>
</dbReference>
<evidence type="ECO:0000256" key="3">
    <source>
        <dbReference type="ARBA" id="ARBA00022753"/>
    </source>
</evidence>
<dbReference type="Proteomes" id="UP000316759">
    <property type="component" value="Unassembled WGS sequence"/>
</dbReference>
<dbReference type="InterPro" id="IPR013783">
    <property type="entry name" value="Ig-like_fold"/>
</dbReference>
<dbReference type="Pfam" id="PF21310">
    <property type="entry name" value="OCRL-like_ASH"/>
    <property type="match status" value="1"/>
</dbReference>
<evidence type="ECO:0000313" key="7">
    <source>
        <dbReference type="EMBL" id="TPP60454.1"/>
    </source>
</evidence>
<comment type="caution">
    <text evidence="7">The sequence shown here is derived from an EMBL/GenBank/DDBJ whole genome shotgun (WGS) entry which is preliminary data.</text>
</comment>
<dbReference type="Gene3D" id="1.10.555.10">
    <property type="entry name" value="Rho GTPase activation protein"/>
    <property type="match status" value="1"/>
</dbReference>
<dbReference type="PANTHER" id="PTHR11200">
    <property type="entry name" value="INOSITOL 5-PHOSPHATASE"/>
    <property type="match status" value="1"/>
</dbReference>
<feature type="region of interest" description="Disordered" evidence="5">
    <location>
        <begin position="279"/>
        <end position="377"/>
    </location>
</feature>
<dbReference type="SUPFAM" id="SSF56219">
    <property type="entry name" value="DNase I-like"/>
    <property type="match status" value="1"/>
</dbReference>
<name>A0A504YGZ6_FASGI</name>
<dbReference type="PROSITE" id="PS50238">
    <property type="entry name" value="RHOGAP"/>
    <property type="match status" value="1"/>
</dbReference>
<dbReference type="Pfam" id="PF22669">
    <property type="entry name" value="Exo_endo_phos2"/>
    <property type="match status" value="1"/>
</dbReference>
<sequence length="1227" mass="137415">MIPLVREELLGVVQRFLDSKVVRGRDSPDHCTWAVEVDLLQDWIESPRIIAIVRSADNQQSALFLCVGSQISKGVYLDLSTLELIALDDVFRSERGPSTTVRITGRRLSKRRPLRPRPSRLYVIRSVNECGGSSQNSVDETTKTTTAEATTTTTTTTTTTACHESNGPLDCTDSDEPLEPVGVLYLHRDTRESPASVPSTSKSTSGKKSCYRVCHFTLRFPNVADIARFNEETAKQIELNRYTKLSNMRTNPSVQIELGADLAQSTDLIRLSSWLDKYRPDVSRNRGGRSAIHRGIPTRPVQITRNRTRDDNAQSDSLSSNGDSALSDFPTSSTSDSSDSAPEPQEPVHARLRHMTSVNNNTPESDPTANLLMPSASPLVPVGQTRAYSSTTSLTCESLESNTSSPEFQNLNDFDLRSEKQTITTTSTATPVTVTDGDLTSATGASRLRNHQKVIVSSQSCSDLTSHGVSLRRRSKNFLEDHLYRARLSQSEWLIRQELLKRSDEYCTFENVRIFVGTWNVNGRSDSHLSLDNWLLPPNDQPPADIYVFGFQELDLSIGAVALNKTSPAALEDRWTMQLETALGGLLRPPPSRQHHRRYPRIPEEARAYALKWAKHTGGGYIRLKRARLAGMLMIVYISTRMFTHANASELAIQLVPTGVFNVMGNKGAVGLRLTLYNTAICFVNCHLAAGEANLERRNQDFQEIKRKMVFERRADSKNPSLVDHLTIQSHDIVFVFGDLNYRISGLDSAKVRDFIDLMDYDYLLGFDELAKQRLTSRTFGGFCEGKITFAPTFKFDMNSNVYDTSEKNRIPSYCDRILWYGKHCEALLYRSHHDFVMSDHKPVSGYFKIGARRVNRTLFQRAYEAVVRSQDLVYNLSLPQAQLDNQELEFGPVRFYEVCQQSVTLTNTGLSDLQYNFRREGIADFPAWLTISPESMAVEKGASVQINVEIFVKPELVSSLNSGENKLSTIVVLRLNGGKDYFLSISGQFIPTCFGLPLSLLLSLETAPVAWLPVQELQAKIEKVQSESEGNNPGTRAPNEPHPFRIPKELFRLVDFISLHLTEPELFRQSGQYDDVRVIRDMLDTTTWNVSFPDTVSVHSAAFCLLIFLNTLTEAVIPQKFQAHCLESAGSYSAAVKALARVPMDHQNLFYYLTAFLRSCLAMSEKNGTDVQLLASSFGDVVFRDTLASRKVARSFPPPAMRPENTVLFMRHFLTNGPTTVFGGPL</sequence>
<dbReference type="SUPFAM" id="SSF48350">
    <property type="entry name" value="GTPase activation domain, GAP"/>
    <property type="match status" value="1"/>
</dbReference>
<gene>
    <name evidence="7" type="ORF">FGIG_00270</name>
</gene>
<dbReference type="SMART" id="SM00128">
    <property type="entry name" value="IPPc"/>
    <property type="match status" value="1"/>
</dbReference>
<dbReference type="GO" id="GO:0031901">
    <property type="term" value="C:early endosome membrane"/>
    <property type="evidence" value="ECO:0007669"/>
    <property type="project" value="UniProtKB-SubCell"/>
</dbReference>
<dbReference type="InterPro" id="IPR008936">
    <property type="entry name" value="Rho_GTPase_activation_prot"/>
</dbReference>
<evidence type="ECO:0000256" key="2">
    <source>
        <dbReference type="ARBA" id="ARBA00004580"/>
    </source>
</evidence>
<dbReference type="GO" id="GO:0004439">
    <property type="term" value="F:phosphatidylinositol-4,5-bisphosphate 5-phosphatase activity"/>
    <property type="evidence" value="ECO:0007669"/>
    <property type="project" value="TreeGrafter"/>
</dbReference>
<dbReference type="SMART" id="SM00324">
    <property type="entry name" value="RhoGAP"/>
    <property type="match status" value="1"/>
</dbReference>
<proteinExistence type="predicted"/>
<accession>A0A504YGZ6</accession>
<dbReference type="Gene3D" id="2.60.40.10">
    <property type="entry name" value="Immunoglobulins"/>
    <property type="match status" value="1"/>
</dbReference>
<feature type="compositionally biased region" description="Polar residues" evidence="5">
    <location>
        <begin position="314"/>
        <end position="324"/>
    </location>
</feature>
<dbReference type="GO" id="GO:0007165">
    <property type="term" value="P:signal transduction"/>
    <property type="evidence" value="ECO:0007669"/>
    <property type="project" value="InterPro"/>
</dbReference>
<dbReference type="InterPro" id="IPR000198">
    <property type="entry name" value="RhoGAP_dom"/>
</dbReference>
<evidence type="ECO:0000313" key="8">
    <source>
        <dbReference type="Proteomes" id="UP000316759"/>
    </source>
</evidence>
<dbReference type="InterPro" id="IPR036691">
    <property type="entry name" value="Endo/exonu/phosph_ase_sf"/>
</dbReference>
<dbReference type="OrthoDB" id="7862313at2759"/>
<protein>
    <submittedName>
        <fullName evidence="7">Type II inositol 1 4 5-trisphosphate 5-phosphatase</fullName>
    </submittedName>
</protein>
<dbReference type="InterPro" id="IPR000300">
    <property type="entry name" value="IPPc"/>
</dbReference>
<evidence type="ECO:0000256" key="4">
    <source>
        <dbReference type="ARBA" id="ARBA00023329"/>
    </source>
</evidence>
<dbReference type="Pfam" id="PF00620">
    <property type="entry name" value="RhoGAP"/>
    <property type="match status" value="1"/>
</dbReference>
<feature type="domain" description="Rho-GAP" evidence="6">
    <location>
        <begin position="1020"/>
        <end position="1223"/>
    </location>
</feature>
<dbReference type="Gene3D" id="2.30.29.110">
    <property type="match status" value="1"/>
</dbReference>
<reference evidence="7 8" key="1">
    <citation type="submission" date="2019-04" db="EMBL/GenBank/DDBJ databases">
        <title>Annotation for the trematode Fasciola gigantica.</title>
        <authorList>
            <person name="Choi Y.-J."/>
        </authorList>
    </citation>
    <scope>NUCLEOTIDE SEQUENCE [LARGE SCALE GENOMIC DNA]</scope>
    <source>
        <strain evidence="7">Uganda_cow_1</strain>
    </source>
</reference>
<feature type="compositionally biased region" description="Low complexity" evidence="5">
    <location>
        <begin position="143"/>
        <end position="161"/>
    </location>
</feature>
<feature type="region of interest" description="Disordered" evidence="5">
    <location>
        <begin position="132"/>
        <end position="174"/>
    </location>
</feature>
<comment type="subcellular location">
    <subcellularLocation>
        <location evidence="2">Cytoplasmic vesicle</location>
        <location evidence="2">Phagosome membrane</location>
    </subcellularLocation>
    <subcellularLocation>
        <location evidence="1">Early endosome membrane</location>
    </subcellularLocation>
</comment>
<evidence type="ECO:0000259" key="6">
    <source>
        <dbReference type="PROSITE" id="PS50238"/>
    </source>
</evidence>
<evidence type="ECO:0000256" key="1">
    <source>
        <dbReference type="ARBA" id="ARBA00004146"/>
    </source>
</evidence>
<dbReference type="Gene3D" id="3.60.10.10">
    <property type="entry name" value="Endonuclease/exonuclease/phosphatase"/>
    <property type="match status" value="1"/>
</dbReference>
<dbReference type="GO" id="GO:0046856">
    <property type="term" value="P:phosphatidylinositol dephosphorylation"/>
    <property type="evidence" value="ECO:0007669"/>
    <property type="project" value="InterPro"/>
</dbReference>
<keyword evidence="4" id="KW-0968">Cytoplasmic vesicle</keyword>